<protein>
    <recommendedName>
        <fullName evidence="3">histidine kinase</fullName>
        <ecNumber evidence="3">2.7.13.3</ecNumber>
    </recommendedName>
</protein>
<comment type="catalytic activity">
    <reaction evidence="1">
        <text>ATP + protein L-histidine = ADP + protein N-phospho-L-histidine.</text>
        <dbReference type="EC" id="2.7.13.3"/>
    </reaction>
</comment>
<dbReference type="CDD" id="cd00082">
    <property type="entry name" value="HisKA"/>
    <property type="match status" value="1"/>
</dbReference>
<evidence type="ECO:0000256" key="5">
    <source>
        <dbReference type="ARBA" id="ARBA00022679"/>
    </source>
</evidence>
<feature type="transmembrane region" description="Helical" evidence="11">
    <location>
        <begin position="175"/>
        <end position="194"/>
    </location>
</feature>
<evidence type="ECO:0000313" key="14">
    <source>
        <dbReference type="Proteomes" id="UP000092952"/>
    </source>
</evidence>
<dbReference type="Gene3D" id="1.10.287.130">
    <property type="match status" value="1"/>
</dbReference>
<dbReference type="InterPro" id="IPR036890">
    <property type="entry name" value="HATPase_C_sf"/>
</dbReference>
<dbReference type="Gene3D" id="3.30.565.10">
    <property type="entry name" value="Histidine kinase-like ATPase, C-terminal domain"/>
    <property type="match status" value="1"/>
</dbReference>
<dbReference type="InterPro" id="IPR050351">
    <property type="entry name" value="BphY/WalK/GraS-like"/>
</dbReference>
<dbReference type="InterPro" id="IPR036097">
    <property type="entry name" value="HisK_dim/P_sf"/>
</dbReference>
<dbReference type="GO" id="GO:0000155">
    <property type="term" value="F:phosphorelay sensor kinase activity"/>
    <property type="evidence" value="ECO:0007669"/>
    <property type="project" value="InterPro"/>
</dbReference>
<dbReference type="InterPro" id="IPR000014">
    <property type="entry name" value="PAS"/>
</dbReference>
<keyword evidence="11" id="KW-0812">Transmembrane</keyword>
<feature type="transmembrane region" description="Helical" evidence="11">
    <location>
        <begin position="66"/>
        <end position="87"/>
    </location>
</feature>
<keyword evidence="7" id="KW-0418">Kinase</keyword>
<comment type="subcellular location">
    <subcellularLocation>
        <location evidence="2">Membrane</location>
    </subcellularLocation>
</comment>
<feature type="domain" description="Histidine kinase" evidence="12">
    <location>
        <begin position="361"/>
        <end position="571"/>
    </location>
</feature>
<dbReference type="PROSITE" id="PS50109">
    <property type="entry name" value="HIS_KIN"/>
    <property type="match status" value="1"/>
</dbReference>
<sequence>MAEVTRQRPGPAPARGSGHRRARAGGGDSEAAAEGQSQDFSGEGPSSALVGLAGGDPQDRLTWRPLFWFNLLRLGSAGMLLGLSLLQPPLKPLGSAEPHLYRLAAVAYLSGAVLGLVALALRWPRFNLQVTLLVAADVAAITVLTHASGGLASGLGILLVVVVAGGGLLVSGRLAFLYAALAALAVLGESLYRVNMLDLAPTYTQAGLLGATCFAAAVLAFEMARRVRRSTLLASDRRAEALALVRLNDEIIQRMQTGVLVIDAAQRIRLANGSAARLLGRRIGPASRLPEVAPQLDRALTLWRGGQEPRPGSPTDAWVPRFAPLGSGQSADVLIFLDDMATLNQQAQLLKLAALGRLVASIAHQVRNPLGAISHAAQLLGEDARLGADQQQLVEILLRQSGRVNQIVDEVLALGRPQRVETELLELGPWLAQVIDAYCASRAVPRRAIALSVESDAVTRGTPGQLQQVIENLLDNGLRHAARAAHPRVSVRARQSASRDRPLIEVEDRGPGVPLAERDRLFEPFHTSRADGTGLGLFMARELCAANQARIEYYTPAAGGAGFRIVLADRRRRQLI</sequence>
<reference evidence="14" key="1">
    <citation type="submission" date="2016-03" db="EMBL/GenBank/DDBJ databases">
        <title>Complete genome sequence of Solimmundus cernigliae, representing a novel lineage of polycyclic aromatic hydrocarbon degraders within the Gammaproteobacteria.</title>
        <authorList>
            <person name="Singleton D.R."/>
            <person name="Dickey A.N."/>
            <person name="Scholl E.H."/>
            <person name="Wright F.A."/>
            <person name="Aitken M.D."/>
        </authorList>
    </citation>
    <scope>NUCLEOTIDE SEQUENCE [LARGE SCALE GENOMIC DNA]</scope>
    <source>
        <strain evidence="14">TR3.2</strain>
    </source>
</reference>
<dbReference type="PANTHER" id="PTHR42878:SF7">
    <property type="entry name" value="SENSOR HISTIDINE KINASE GLRK"/>
    <property type="match status" value="1"/>
</dbReference>
<dbReference type="KEGG" id="gbi:PG2T_07650"/>
<keyword evidence="4" id="KW-0597">Phosphoprotein</keyword>
<proteinExistence type="predicted"/>
<accession>A0A1B1YTF7</accession>
<dbReference type="RefSeq" id="WP_083214821.1">
    <property type="nucleotide sequence ID" value="NZ_CP014671.1"/>
</dbReference>
<evidence type="ECO:0000259" key="12">
    <source>
        <dbReference type="PROSITE" id="PS50109"/>
    </source>
</evidence>
<keyword evidence="5" id="KW-0808">Transferase</keyword>
<dbReference type="InterPro" id="IPR003594">
    <property type="entry name" value="HATPase_dom"/>
</dbReference>
<keyword evidence="8" id="KW-0067">ATP-binding</keyword>
<evidence type="ECO:0000256" key="10">
    <source>
        <dbReference type="SAM" id="MobiDB-lite"/>
    </source>
</evidence>
<gene>
    <name evidence="13" type="ORF">PG2T_07650</name>
</gene>
<name>A0A1B1YTF7_9GAMM</name>
<dbReference type="OrthoDB" id="9815750at2"/>
<dbReference type="SUPFAM" id="SSF55874">
    <property type="entry name" value="ATPase domain of HSP90 chaperone/DNA topoisomerase II/histidine kinase"/>
    <property type="match status" value="1"/>
</dbReference>
<dbReference type="InterPro" id="IPR005467">
    <property type="entry name" value="His_kinase_dom"/>
</dbReference>
<feature type="transmembrane region" description="Helical" evidence="11">
    <location>
        <begin position="99"/>
        <end position="121"/>
    </location>
</feature>
<organism evidence="13 14">
    <name type="scientific">Immundisolibacter cernigliae</name>
    <dbReference type="NCBI Taxonomy" id="1810504"/>
    <lineage>
        <taxon>Bacteria</taxon>
        <taxon>Pseudomonadati</taxon>
        <taxon>Pseudomonadota</taxon>
        <taxon>Gammaproteobacteria</taxon>
        <taxon>Immundisolibacterales</taxon>
        <taxon>Immundisolibacteraceae</taxon>
        <taxon>Immundisolibacter</taxon>
    </lineage>
</organism>
<dbReference type="GO" id="GO:0030295">
    <property type="term" value="F:protein kinase activator activity"/>
    <property type="evidence" value="ECO:0007669"/>
    <property type="project" value="TreeGrafter"/>
</dbReference>
<dbReference type="Pfam" id="PF00512">
    <property type="entry name" value="HisKA"/>
    <property type="match status" value="1"/>
</dbReference>
<dbReference type="GO" id="GO:0016020">
    <property type="term" value="C:membrane"/>
    <property type="evidence" value="ECO:0007669"/>
    <property type="project" value="UniProtKB-SubCell"/>
</dbReference>
<dbReference type="PANTHER" id="PTHR42878">
    <property type="entry name" value="TWO-COMPONENT HISTIDINE KINASE"/>
    <property type="match status" value="1"/>
</dbReference>
<feature type="transmembrane region" description="Helical" evidence="11">
    <location>
        <begin position="206"/>
        <end position="224"/>
    </location>
</feature>
<evidence type="ECO:0000256" key="11">
    <source>
        <dbReference type="SAM" id="Phobius"/>
    </source>
</evidence>
<keyword evidence="9" id="KW-0902">Two-component regulatory system</keyword>
<evidence type="ECO:0000256" key="8">
    <source>
        <dbReference type="ARBA" id="ARBA00022840"/>
    </source>
</evidence>
<keyword evidence="6" id="KW-0547">Nucleotide-binding</keyword>
<dbReference type="Pfam" id="PF25323">
    <property type="entry name" value="6TM_PilS"/>
    <property type="match status" value="1"/>
</dbReference>
<evidence type="ECO:0000256" key="4">
    <source>
        <dbReference type="ARBA" id="ARBA00022553"/>
    </source>
</evidence>
<keyword evidence="11" id="KW-1133">Transmembrane helix</keyword>
<dbReference type="InParanoid" id="A0A1B1YTF7"/>
<dbReference type="GO" id="GO:0000156">
    <property type="term" value="F:phosphorelay response regulator activity"/>
    <property type="evidence" value="ECO:0007669"/>
    <property type="project" value="TreeGrafter"/>
</dbReference>
<evidence type="ECO:0000313" key="13">
    <source>
        <dbReference type="EMBL" id="ANX04068.1"/>
    </source>
</evidence>
<evidence type="ECO:0000256" key="1">
    <source>
        <dbReference type="ARBA" id="ARBA00000085"/>
    </source>
</evidence>
<dbReference type="SMART" id="SM00388">
    <property type="entry name" value="HisKA"/>
    <property type="match status" value="1"/>
</dbReference>
<dbReference type="SUPFAM" id="SSF47384">
    <property type="entry name" value="Homodimeric domain of signal transducing histidine kinase"/>
    <property type="match status" value="1"/>
</dbReference>
<feature type="compositionally biased region" description="Low complexity" evidence="10">
    <location>
        <begin position="7"/>
        <end position="16"/>
    </location>
</feature>
<evidence type="ECO:0000256" key="3">
    <source>
        <dbReference type="ARBA" id="ARBA00012438"/>
    </source>
</evidence>
<evidence type="ECO:0000256" key="6">
    <source>
        <dbReference type="ARBA" id="ARBA00022741"/>
    </source>
</evidence>
<feature type="region of interest" description="Disordered" evidence="10">
    <location>
        <begin position="1"/>
        <end position="51"/>
    </location>
</feature>
<dbReference type="Pfam" id="PF02518">
    <property type="entry name" value="HATPase_c"/>
    <property type="match status" value="1"/>
</dbReference>
<dbReference type="Proteomes" id="UP000092952">
    <property type="component" value="Chromosome"/>
</dbReference>
<evidence type="ECO:0000256" key="2">
    <source>
        <dbReference type="ARBA" id="ARBA00004370"/>
    </source>
</evidence>
<dbReference type="InterPro" id="IPR004358">
    <property type="entry name" value="Sig_transdc_His_kin-like_C"/>
</dbReference>
<dbReference type="PRINTS" id="PR00344">
    <property type="entry name" value="BCTRLSENSOR"/>
</dbReference>
<dbReference type="InterPro" id="IPR003661">
    <property type="entry name" value="HisK_dim/P_dom"/>
</dbReference>
<dbReference type="STRING" id="1810504.PG2T_07650"/>
<dbReference type="AlphaFoldDB" id="A0A1B1YTF7"/>
<dbReference type="EMBL" id="CP014671">
    <property type="protein sequence ID" value="ANX04068.1"/>
    <property type="molecule type" value="Genomic_DNA"/>
</dbReference>
<feature type="transmembrane region" description="Helical" evidence="11">
    <location>
        <begin position="151"/>
        <end position="170"/>
    </location>
</feature>
<dbReference type="GO" id="GO:0005524">
    <property type="term" value="F:ATP binding"/>
    <property type="evidence" value="ECO:0007669"/>
    <property type="project" value="UniProtKB-KW"/>
</dbReference>
<dbReference type="GO" id="GO:0007234">
    <property type="term" value="P:osmosensory signaling via phosphorelay pathway"/>
    <property type="evidence" value="ECO:0007669"/>
    <property type="project" value="TreeGrafter"/>
</dbReference>
<dbReference type="Pfam" id="PF13188">
    <property type="entry name" value="PAS_8"/>
    <property type="match status" value="1"/>
</dbReference>
<keyword evidence="11" id="KW-0472">Membrane</keyword>
<evidence type="ECO:0000256" key="7">
    <source>
        <dbReference type="ARBA" id="ARBA00022777"/>
    </source>
</evidence>
<keyword evidence="14" id="KW-1185">Reference proteome</keyword>
<evidence type="ECO:0000256" key="9">
    <source>
        <dbReference type="ARBA" id="ARBA00023012"/>
    </source>
</evidence>
<feature type="transmembrane region" description="Helical" evidence="11">
    <location>
        <begin position="128"/>
        <end position="145"/>
    </location>
</feature>
<dbReference type="SMART" id="SM00387">
    <property type="entry name" value="HATPase_c"/>
    <property type="match status" value="1"/>
</dbReference>
<dbReference type="EC" id="2.7.13.3" evidence="3"/>